<dbReference type="EMBL" id="NHOI01000001">
    <property type="protein sequence ID" value="OVZ90649.1"/>
    <property type="molecule type" value="Genomic_DNA"/>
</dbReference>
<dbReference type="PANTHER" id="PTHR22916">
    <property type="entry name" value="GLYCOSYLTRANSFERASE"/>
    <property type="match status" value="1"/>
</dbReference>
<reference evidence="2 3" key="1">
    <citation type="submission" date="2017-05" db="EMBL/GenBank/DDBJ databases">
        <title>Whole genome sequencing of Yersinia kristensenii.</title>
        <authorList>
            <person name="Campioni F."/>
        </authorList>
    </citation>
    <scope>NUCLEOTIDE SEQUENCE [LARGE SCALE GENOMIC DNA]</scope>
    <source>
        <strain evidence="2 3">CFSAN060536</strain>
    </source>
</reference>
<dbReference type="Proteomes" id="UP000196440">
    <property type="component" value="Unassembled WGS sequence"/>
</dbReference>
<dbReference type="AlphaFoldDB" id="A0A209AD69"/>
<comment type="caution">
    <text evidence="2">The sequence shown here is derived from an EMBL/GenBank/DDBJ whole genome shotgun (WGS) entry which is preliminary data.</text>
</comment>
<feature type="domain" description="Glycosyltransferase 2-like" evidence="1">
    <location>
        <begin position="11"/>
        <end position="145"/>
    </location>
</feature>
<dbReference type="GO" id="GO:0047355">
    <property type="term" value="F:CDP-glycerol glycerophosphotransferase activity"/>
    <property type="evidence" value="ECO:0007669"/>
    <property type="project" value="InterPro"/>
</dbReference>
<gene>
    <name evidence="2" type="ORF">CBW57_01390</name>
</gene>
<keyword evidence="2" id="KW-0808">Transferase</keyword>
<dbReference type="Pfam" id="PF04464">
    <property type="entry name" value="Glyphos_transf"/>
    <property type="match status" value="1"/>
</dbReference>
<dbReference type="InterPro" id="IPR043148">
    <property type="entry name" value="TagF_C"/>
</dbReference>
<name>A0A209AD69_YERIN</name>
<accession>A0A209AD69</accession>
<proteinExistence type="predicted"/>
<dbReference type="Pfam" id="PF00535">
    <property type="entry name" value="Glycos_transf_2"/>
    <property type="match status" value="1"/>
</dbReference>
<evidence type="ECO:0000259" key="1">
    <source>
        <dbReference type="Pfam" id="PF00535"/>
    </source>
</evidence>
<sequence>MNSTNKKPIVSVIIPVYKTEKYINECLDSVLKQSLNKKHKNSFIEIICIDDGSPDNSSELIQEYIKNNDNILLIKQKNSGQSVARNNAISIAKGKYIIFLDSDDLLPDDAISSLLDVADETQSEVIVSHSKAFNTRRSWYIEDHAEVACASLRRVKFLHRSILVKTPPPWGKLYSRQLIIRNNITFPIGIKLAEDWIFVMNAMYKANHISSTPAVTYLYRGRDDEDNPSCTQIVNEKVFSDLISVYNLTLQFNFPPRQTWLAKLFILRGILYRLTKFSKDNTFLKCKETYKKLHHFLKDNIGVEVLEIFTPQRRLPLLLLYHGFYSEAHRILNGIFRKGFIKRSDININELIISDFNLLKHKNSFPRRYLIKTNIFKKKFKKLKWTLQYYLSSLMANVFYRGRNINLIGERLGNTANDSSYHLFRYSQDISSSYKKTSDTEYYYVIKKEALTISNLSNYNNVVIYGSLKHFIIFHAARKYIFSDCMRDIFFRWKEVAHHHNHKPLYFLQHGIFALNRAAGYYDRNSMEKRKELPHKFIVSSEHERNLVCKNFGFFKDEVAVTGLSRFDHLPKKTCSPSKKIFVMFTWRDALNNMSSEQFRESQYYQKLIQLLTDTTIKKILDKYGYTIEACLHHKLHHHLEYTRDSDSYHIHSMNEVDVQSLIIESDIMITDYSSASFDMFYQRKPVLFYWFDEEKFFAQRGGPLINPLKDIPGRVSRDIDALIKNIEFMLKNRCKLDEESNKKSNIFFKYRDNSNCRRILSLIESHRA</sequence>
<dbReference type="SUPFAM" id="SSF53448">
    <property type="entry name" value="Nucleotide-diphospho-sugar transferases"/>
    <property type="match status" value="1"/>
</dbReference>
<dbReference type="Gene3D" id="3.90.550.10">
    <property type="entry name" value="Spore Coat Polysaccharide Biosynthesis Protein SpsA, Chain A"/>
    <property type="match status" value="1"/>
</dbReference>
<dbReference type="GO" id="GO:0016758">
    <property type="term" value="F:hexosyltransferase activity"/>
    <property type="evidence" value="ECO:0007669"/>
    <property type="project" value="UniProtKB-ARBA"/>
</dbReference>
<dbReference type="GO" id="GO:0016020">
    <property type="term" value="C:membrane"/>
    <property type="evidence" value="ECO:0007669"/>
    <property type="project" value="InterPro"/>
</dbReference>
<organism evidence="2 3">
    <name type="scientific">Yersinia intermedia</name>
    <dbReference type="NCBI Taxonomy" id="631"/>
    <lineage>
        <taxon>Bacteria</taxon>
        <taxon>Pseudomonadati</taxon>
        <taxon>Pseudomonadota</taxon>
        <taxon>Gammaproteobacteria</taxon>
        <taxon>Enterobacterales</taxon>
        <taxon>Yersiniaceae</taxon>
        <taxon>Yersinia</taxon>
    </lineage>
</organism>
<protein>
    <submittedName>
        <fullName evidence="2">Glycosyl transferase family 2</fullName>
    </submittedName>
</protein>
<evidence type="ECO:0000313" key="2">
    <source>
        <dbReference type="EMBL" id="OVZ90649.1"/>
    </source>
</evidence>
<dbReference type="CDD" id="cd00761">
    <property type="entry name" value="Glyco_tranf_GTA_type"/>
    <property type="match status" value="1"/>
</dbReference>
<dbReference type="PANTHER" id="PTHR22916:SF3">
    <property type="entry name" value="UDP-GLCNAC:BETAGAL BETA-1,3-N-ACETYLGLUCOSAMINYLTRANSFERASE-LIKE PROTEIN 1"/>
    <property type="match status" value="1"/>
</dbReference>
<dbReference type="InterPro" id="IPR007554">
    <property type="entry name" value="Glycerophosphate_synth"/>
</dbReference>
<dbReference type="SUPFAM" id="SSF53756">
    <property type="entry name" value="UDP-Glycosyltransferase/glycogen phosphorylase"/>
    <property type="match status" value="1"/>
</dbReference>
<dbReference type="RefSeq" id="WP_087815203.1">
    <property type="nucleotide sequence ID" value="NZ_CBCPKE010000013.1"/>
</dbReference>
<dbReference type="InterPro" id="IPR001173">
    <property type="entry name" value="Glyco_trans_2-like"/>
</dbReference>
<dbReference type="Gene3D" id="3.40.50.12580">
    <property type="match status" value="1"/>
</dbReference>
<evidence type="ECO:0000313" key="3">
    <source>
        <dbReference type="Proteomes" id="UP000196440"/>
    </source>
</evidence>
<dbReference type="InterPro" id="IPR029044">
    <property type="entry name" value="Nucleotide-diphossugar_trans"/>
</dbReference>